<evidence type="ECO:0000256" key="5">
    <source>
        <dbReference type="ARBA" id="ARBA00022741"/>
    </source>
</evidence>
<name>A0A3L7A8Q3_9MICO</name>
<evidence type="ECO:0000256" key="9">
    <source>
        <dbReference type="SAM" id="MobiDB-lite"/>
    </source>
</evidence>
<feature type="compositionally biased region" description="Polar residues" evidence="9">
    <location>
        <begin position="88"/>
        <end position="102"/>
    </location>
</feature>
<keyword evidence="10" id="KW-0812">Transmembrane</keyword>
<dbReference type="OrthoDB" id="227596at2"/>
<dbReference type="CDD" id="cd16917">
    <property type="entry name" value="HATPase_UhpB-NarQ-NarX-like"/>
    <property type="match status" value="1"/>
</dbReference>
<dbReference type="GO" id="GO:0005524">
    <property type="term" value="F:ATP binding"/>
    <property type="evidence" value="ECO:0007669"/>
    <property type="project" value="UniProtKB-KW"/>
</dbReference>
<keyword evidence="3" id="KW-0597">Phosphoprotein</keyword>
<feature type="transmembrane region" description="Helical" evidence="10">
    <location>
        <begin position="215"/>
        <end position="233"/>
    </location>
</feature>
<dbReference type="GO" id="GO:0016020">
    <property type="term" value="C:membrane"/>
    <property type="evidence" value="ECO:0007669"/>
    <property type="project" value="InterPro"/>
</dbReference>
<feature type="region of interest" description="Disordered" evidence="9">
    <location>
        <begin position="1"/>
        <end position="57"/>
    </location>
</feature>
<dbReference type="SUPFAM" id="SSF55874">
    <property type="entry name" value="ATPase domain of HSP90 chaperone/DNA topoisomerase II/histidine kinase"/>
    <property type="match status" value="1"/>
</dbReference>
<dbReference type="EC" id="2.7.13.3" evidence="2"/>
<proteinExistence type="predicted"/>
<dbReference type="PANTHER" id="PTHR24421">
    <property type="entry name" value="NITRATE/NITRITE SENSOR PROTEIN NARX-RELATED"/>
    <property type="match status" value="1"/>
</dbReference>
<evidence type="ECO:0000256" key="6">
    <source>
        <dbReference type="ARBA" id="ARBA00022777"/>
    </source>
</evidence>
<dbReference type="GO" id="GO:0000155">
    <property type="term" value="F:phosphorelay sensor kinase activity"/>
    <property type="evidence" value="ECO:0007669"/>
    <property type="project" value="InterPro"/>
</dbReference>
<protein>
    <recommendedName>
        <fullName evidence="2">histidine kinase</fullName>
        <ecNumber evidence="2">2.7.13.3</ecNumber>
    </recommendedName>
</protein>
<dbReference type="InterPro" id="IPR036890">
    <property type="entry name" value="HATPase_C_sf"/>
</dbReference>
<dbReference type="PANTHER" id="PTHR24421:SF10">
    <property type="entry name" value="NITRATE_NITRITE SENSOR PROTEIN NARQ"/>
    <property type="match status" value="1"/>
</dbReference>
<organism evidence="12 13">
    <name type="scientific">Mycetocola tolaasinivorans</name>
    <dbReference type="NCBI Taxonomy" id="76635"/>
    <lineage>
        <taxon>Bacteria</taxon>
        <taxon>Bacillati</taxon>
        <taxon>Actinomycetota</taxon>
        <taxon>Actinomycetes</taxon>
        <taxon>Micrococcales</taxon>
        <taxon>Microbacteriaceae</taxon>
        <taxon>Mycetocola</taxon>
    </lineage>
</organism>
<dbReference type="Pfam" id="PF07730">
    <property type="entry name" value="HisKA_3"/>
    <property type="match status" value="1"/>
</dbReference>
<evidence type="ECO:0000256" key="8">
    <source>
        <dbReference type="ARBA" id="ARBA00023012"/>
    </source>
</evidence>
<evidence type="ECO:0000256" key="4">
    <source>
        <dbReference type="ARBA" id="ARBA00022679"/>
    </source>
</evidence>
<evidence type="ECO:0000256" key="7">
    <source>
        <dbReference type="ARBA" id="ARBA00022840"/>
    </source>
</evidence>
<evidence type="ECO:0000313" key="12">
    <source>
        <dbReference type="EMBL" id="RLP75752.1"/>
    </source>
</evidence>
<dbReference type="AlphaFoldDB" id="A0A3L7A8Q3"/>
<evidence type="ECO:0000313" key="13">
    <source>
        <dbReference type="Proteomes" id="UP000272503"/>
    </source>
</evidence>
<accession>A0A3L7A8Q3</accession>
<evidence type="ECO:0000256" key="1">
    <source>
        <dbReference type="ARBA" id="ARBA00000085"/>
    </source>
</evidence>
<feature type="transmembrane region" description="Helical" evidence="10">
    <location>
        <begin position="180"/>
        <end position="208"/>
    </location>
</feature>
<dbReference type="Gene3D" id="3.30.565.10">
    <property type="entry name" value="Histidine kinase-like ATPase, C-terminal domain"/>
    <property type="match status" value="1"/>
</dbReference>
<reference evidence="12 13" key="1">
    <citation type="submission" date="2018-10" db="EMBL/GenBank/DDBJ databases">
        <authorList>
            <person name="Li J."/>
        </authorList>
    </citation>
    <scope>NUCLEOTIDE SEQUENCE [LARGE SCALE GENOMIC DNA]</scope>
    <source>
        <strain evidence="12 13">IF 016277</strain>
    </source>
</reference>
<dbReference type="GO" id="GO:0046983">
    <property type="term" value="F:protein dimerization activity"/>
    <property type="evidence" value="ECO:0007669"/>
    <property type="project" value="InterPro"/>
</dbReference>
<feature type="transmembrane region" description="Helical" evidence="10">
    <location>
        <begin position="153"/>
        <end position="174"/>
    </location>
</feature>
<dbReference type="InterPro" id="IPR011712">
    <property type="entry name" value="Sig_transdc_His_kin_sub3_dim/P"/>
</dbReference>
<keyword evidence="4" id="KW-0808">Transferase</keyword>
<evidence type="ECO:0000256" key="3">
    <source>
        <dbReference type="ARBA" id="ARBA00022553"/>
    </source>
</evidence>
<keyword evidence="7" id="KW-0067">ATP-binding</keyword>
<keyword evidence="5" id="KW-0547">Nucleotide-binding</keyword>
<keyword evidence="6" id="KW-0418">Kinase</keyword>
<evidence type="ECO:0000259" key="11">
    <source>
        <dbReference type="Pfam" id="PF07730"/>
    </source>
</evidence>
<feature type="domain" description="Signal transduction histidine kinase subgroup 3 dimerisation and phosphoacceptor" evidence="11">
    <location>
        <begin position="314"/>
        <end position="379"/>
    </location>
</feature>
<evidence type="ECO:0000256" key="2">
    <source>
        <dbReference type="ARBA" id="ARBA00012438"/>
    </source>
</evidence>
<feature type="region of interest" description="Disordered" evidence="9">
    <location>
        <begin position="88"/>
        <end position="110"/>
    </location>
</feature>
<feature type="transmembrane region" description="Helical" evidence="10">
    <location>
        <begin position="123"/>
        <end position="141"/>
    </location>
</feature>
<keyword evidence="10" id="KW-0472">Membrane</keyword>
<sequence length="530" mass="55079">MSPAVWGDSPRYSLPPLGGRGARLPCPTMKGMTSPLPPGSHPGAPNTQGYVPPHPGFGAPAHDAFPTLPPGYATLPAQGGQPALISVRGSTQAPTGAPSRQGQPARAPGRQFRRIRRGTATTTWVWVSLFFALTPVVQHSGGVEAGAPGTNAVITAAAGISAFLAVGLSILLIWRFRYPFLVTALGAGLAILLPATPLPALIGLVSVLRFRRGKWVWILTAAVTLACTVSAYWDSRAVPTSLTASFLGRDAPYAEVQAALPWLLPAVTLVMVLPFVSAGLVLRARTERDVALTEVVDTRGRAATLSDEVTRQRERQEVAREIHDTLASRLSTLSLHAGALEVNARESDAALAGAASVVRESAQRSLDDLRHVVDVLRDPSPGTRVAGGRTSLADLPDLIEAAEALPGGIVSNVFLSDAAGCDPRVAHACYRIVQEALANARRHAPGQTVSLSLRGGPGSGLTLTLTNPCPAGLTPTSVGGGHGITGMTERAQLLGGTLTARTDDGGVFGIFAWLPWIPPEVPAGQATPAP</sequence>
<keyword evidence="8" id="KW-0902">Two-component regulatory system</keyword>
<keyword evidence="13" id="KW-1185">Reference proteome</keyword>
<dbReference type="EMBL" id="RCUX01000006">
    <property type="protein sequence ID" value="RLP75752.1"/>
    <property type="molecule type" value="Genomic_DNA"/>
</dbReference>
<keyword evidence="10" id="KW-1133">Transmembrane helix</keyword>
<comment type="catalytic activity">
    <reaction evidence="1">
        <text>ATP + protein L-histidine = ADP + protein N-phospho-L-histidine.</text>
        <dbReference type="EC" id="2.7.13.3"/>
    </reaction>
</comment>
<feature type="transmembrane region" description="Helical" evidence="10">
    <location>
        <begin position="262"/>
        <end position="282"/>
    </location>
</feature>
<comment type="caution">
    <text evidence="12">The sequence shown here is derived from an EMBL/GenBank/DDBJ whole genome shotgun (WGS) entry which is preliminary data.</text>
</comment>
<dbReference type="Gene3D" id="1.20.5.1930">
    <property type="match status" value="1"/>
</dbReference>
<gene>
    <name evidence="12" type="ORF">D9V32_08360</name>
</gene>
<evidence type="ECO:0000256" key="10">
    <source>
        <dbReference type="SAM" id="Phobius"/>
    </source>
</evidence>
<dbReference type="Proteomes" id="UP000272503">
    <property type="component" value="Unassembled WGS sequence"/>
</dbReference>
<dbReference type="InterPro" id="IPR050482">
    <property type="entry name" value="Sensor_HK_TwoCompSys"/>
</dbReference>